<organism evidence="1 2">
    <name type="scientific">Racocetra persica</name>
    <dbReference type="NCBI Taxonomy" id="160502"/>
    <lineage>
        <taxon>Eukaryota</taxon>
        <taxon>Fungi</taxon>
        <taxon>Fungi incertae sedis</taxon>
        <taxon>Mucoromycota</taxon>
        <taxon>Glomeromycotina</taxon>
        <taxon>Glomeromycetes</taxon>
        <taxon>Diversisporales</taxon>
        <taxon>Gigasporaceae</taxon>
        <taxon>Racocetra</taxon>
    </lineage>
</organism>
<evidence type="ECO:0000313" key="1">
    <source>
        <dbReference type="EMBL" id="CAG8824793.1"/>
    </source>
</evidence>
<reference evidence="1" key="1">
    <citation type="submission" date="2021-06" db="EMBL/GenBank/DDBJ databases">
        <authorList>
            <person name="Kallberg Y."/>
            <person name="Tangrot J."/>
            <person name="Rosling A."/>
        </authorList>
    </citation>
    <scope>NUCLEOTIDE SEQUENCE</scope>
    <source>
        <strain evidence="1">MA461A</strain>
    </source>
</reference>
<sequence length="50" mass="5552">QNLCPETSETSEISEKHGDCRNSQKVHYDNNVSKLSSIDSNPFVRQTGGN</sequence>
<feature type="non-terminal residue" evidence="1">
    <location>
        <position position="50"/>
    </location>
</feature>
<gene>
    <name evidence="1" type="ORF">RPERSI_LOCUS26333</name>
</gene>
<comment type="caution">
    <text evidence="1">The sequence shown here is derived from an EMBL/GenBank/DDBJ whole genome shotgun (WGS) entry which is preliminary data.</text>
</comment>
<feature type="non-terminal residue" evidence="1">
    <location>
        <position position="1"/>
    </location>
</feature>
<proteinExistence type="predicted"/>
<dbReference type="EMBL" id="CAJVQC010089480">
    <property type="protein sequence ID" value="CAG8824793.1"/>
    <property type="molecule type" value="Genomic_DNA"/>
</dbReference>
<keyword evidence="2" id="KW-1185">Reference proteome</keyword>
<protein>
    <submittedName>
        <fullName evidence="1">30051_t:CDS:1</fullName>
    </submittedName>
</protein>
<name>A0ACA9S4F1_9GLOM</name>
<evidence type="ECO:0000313" key="2">
    <source>
        <dbReference type="Proteomes" id="UP000789920"/>
    </source>
</evidence>
<dbReference type="Proteomes" id="UP000789920">
    <property type="component" value="Unassembled WGS sequence"/>
</dbReference>
<accession>A0ACA9S4F1</accession>